<dbReference type="AlphaFoldDB" id="A0A061IGG9"/>
<name>A0A061IGG9_CRIGR</name>
<keyword evidence="1" id="KW-0812">Transmembrane</keyword>
<feature type="non-terminal residue" evidence="2">
    <location>
        <position position="1"/>
    </location>
</feature>
<dbReference type="EMBL" id="KE669751">
    <property type="protein sequence ID" value="ERE82546.1"/>
    <property type="molecule type" value="Genomic_DNA"/>
</dbReference>
<proteinExistence type="predicted"/>
<gene>
    <name evidence="2" type="ORF">H671_2g7364</name>
</gene>
<organism evidence="2 3">
    <name type="scientific">Cricetulus griseus</name>
    <name type="common">Chinese hamster</name>
    <name type="synonym">Cricetulus barabensis griseus</name>
    <dbReference type="NCBI Taxonomy" id="10029"/>
    <lineage>
        <taxon>Eukaryota</taxon>
        <taxon>Metazoa</taxon>
        <taxon>Chordata</taxon>
        <taxon>Craniata</taxon>
        <taxon>Vertebrata</taxon>
        <taxon>Euteleostomi</taxon>
        <taxon>Mammalia</taxon>
        <taxon>Eutheria</taxon>
        <taxon>Euarchontoglires</taxon>
        <taxon>Glires</taxon>
        <taxon>Rodentia</taxon>
        <taxon>Myomorpha</taxon>
        <taxon>Muroidea</taxon>
        <taxon>Cricetidae</taxon>
        <taxon>Cricetinae</taxon>
        <taxon>Cricetulus</taxon>
    </lineage>
</organism>
<feature type="transmembrane region" description="Helical" evidence="1">
    <location>
        <begin position="75"/>
        <end position="93"/>
    </location>
</feature>
<accession>A0A061IGG9</accession>
<evidence type="ECO:0000256" key="1">
    <source>
        <dbReference type="SAM" id="Phobius"/>
    </source>
</evidence>
<sequence>KSQLCFAQNSEVIAVLYTLKQSVSSDLDKPAAPSVNAYDHDRAKTSRTVLKKYGESEQPCIVPDFRGIALSFSPFNLMLAVGLLYIAFLMLSGDVPVSGSAHCSFSTAQKAIRKDNFTAISEGTNVPSSTFFLPPSNLLLLHFYSENGRPPMDINRKGYIKLQED</sequence>
<protein>
    <submittedName>
        <fullName evidence="2">Dihydropyrimidinase-related protein 3</fullName>
    </submittedName>
</protein>
<reference evidence="3" key="1">
    <citation type="journal article" date="2013" name="Nat. Biotechnol.">
        <title>Chinese hamster genome sequenced from sorted chromosomes.</title>
        <authorList>
            <person name="Brinkrolf K."/>
            <person name="Rupp O."/>
            <person name="Laux H."/>
            <person name="Kollin F."/>
            <person name="Ernst W."/>
            <person name="Linke B."/>
            <person name="Kofler R."/>
            <person name="Romand S."/>
            <person name="Hesse F."/>
            <person name="Budach W.E."/>
            <person name="Galosy S."/>
            <person name="Muller D."/>
            <person name="Noll T."/>
            <person name="Wienberg J."/>
            <person name="Jostock T."/>
            <person name="Leonard M."/>
            <person name="Grillari J."/>
            <person name="Tauch A."/>
            <person name="Goesmann A."/>
            <person name="Helk B."/>
            <person name="Mott J.E."/>
            <person name="Puhler A."/>
            <person name="Borth N."/>
        </authorList>
    </citation>
    <scope>NUCLEOTIDE SEQUENCE [LARGE SCALE GENOMIC DNA]</scope>
    <source>
        <strain evidence="3">17A/GY</strain>
    </source>
</reference>
<evidence type="ECO:0000313" key="3">
    <source>
        <dbReference type="Proteomes" id="UP000030759"/>
    </source>
</evidence>
<dbReference type="Gene3D" id="3.20.20.140">
    <property type="entry name" value="Metal-dependent hydrolases"/>
    <property type="match status" value="1"/>
</dbReference>
<keyword evidence="1" id="KW-1133">Transmembrane helix</keyword>
<dbReference type="Proteomes" id="UP000030759">
    <property type="component" value="Unassembled WGS sequence"/>
</dbReference>
<evidence type="ECO:0000313" key="2">
    <source>
        <dbReference type="EMBL" id="ERE82546.1"/>
    </source>
</evidence>
<keyword evidence="1" id="KW-0472">Membrane</keyword>